<reference evidence="2 3" key="1">
    <citation type="submission" date="2015-11" db="EMBL/GenBank/DDBJ databases">
        <title>Exploring the genomic traits of fungus-feeding bacterial genus Collimonas.</title>
        <authorList>
            <person name="Song C."/>
            <person name="Schmidt R."/>
            <person name="de Jager V."/>
            <person name="Krzyzanowska D."/>
            <person name="Jongedijk E."/>
            <person name="Cankar K."/>
            <person name="Beekwilder J."/>
            <person name="van Veen A."/>
            <person name="de Boer W."/>
            <person name="van Veen J.A."/>
            <person name="Garbeva P."/>
        </authorList>
    </citation>
    <scope>NUCLEOTIDE SEQUENCE [LARGE SCALE GENOMIC DNA]</scope>
    <source>
        <strain evidence="2 3">Ter91</strain>
    </source>
</reference>
<organism evidence="2 3">
    <name type="scientific">Collimonas pratensis</name>
    <dbReference type="NCBI Taxonomy" id="279113"/>
    <lineage>
        <taxon>Bacteria</taxon>
        <taxon>Pseudomonadati</taxon>
        <taxon>Pseudomonadota</taxon>
        <taxon>Betaproteobacteria</taxon>
        <taxon>Burkholderiales</taxon>
        <taxon>Oxalobacteraceae</taxon>
        <taxon>Collimonas</taxon>
    </lineage>
</organism>
<protein>
    <submittedName>
        <fullName evidence="2">DJ-1/PfpI family protein</fullName>
    </submittedName>
</protein>
<dbReference type="PATRIC" id="fig|279113.9.peg.1393"/>
<name>A0A127Q190_9BURK</name>
<dbReference type="PANTHER" id="PTHR43130:SF14">
    <property type="entry name" value="DJ-1_PFPI DOMAIN-CONTAINING PROTEIN"/>
    <property type="match status" value="1"/>
</dbReference>
<dbReference type="EMBL" id="CP013234">
    <property type="protein sequence ID" value="AMP03777.1"/>
    <property type="molecule type" value="Genomic_DNA"/>
</dbReference>
<dbReference type="Pfam" id="PF01965">
    <property type="entry name" value="DJ-1_PfpI"/>
    <property type="match status" value="1"/>
</dbReference>
<dbReference type="CDD" id="cd03139">
    <property type="entry name" value="GATase1_PfpI_2"/>
    <property type="match status" value="1"/>
</dbReference>
<dbReference type="InterPro" id="IPR052158">
    <property type="entry name" value="INH-QAR"/>
</dbReference>
<dbReference type="STRING" id="279113.CPter91_1397"/>
<dbReference type="Gene3D" id="3.40.50.880">
    <property type="match status" value="1"/>
</dbReference>
<gene>
    <name evidence="2" type="ORF">CPter91_1397</name>
</gene>
<dbReference type="Proteomes" id="UP000074561">
    <property type="component" value="Chromosome"/>
</dbReference>
<dbReference type="OrthoDB" id="9803764at2"/>
<dbReference type="InterPro" id="IPR002818">
    <property type="entry name" value="DJ-1/PfpI"/>
</dbReference>
<dbReference type="KEGG" id="cpra:CPter91_1397"/>
<sequence length="200" mass="21140">MLSVGILVFDDVEILDFSGPYEVFSTAARVHGKSNGHGPAAHLFKCFLVAPAMQPVRARGGMKVLPDCVLTPSADLDVLLVPGGDVAVILKNDAVIQWIAAQSQGTAIMASVCTGAFLLAKAGLLNGLDVTTHWEDQDELQAGFPSLNVKPGVAWIDCGKVVTSGGISAGIDMSLHLVERLAGRSLADATARQMEYRWLQ</sequence>
<dbReference type="RefSeq" id="WP_061938543.1">
    <property type="nucleotide sequence ID" value="NZ_CP013234.1"/>
</dbReference>
<dbReference type="AlphaFoldDB" id="A0A127Q190"/>
<evidence type="ECO:0000259" key="1">
    <source>
        <dbReference type="Pfam" id="PF01965"/>
    </source>
</evidence>
<dbReference type="GO" id="GO:0006355">
    <property type="term" value="P:regulation of DNA-templated transcription"/>
    <property type="evidence" value="ECO:0007669"/>
    <property type="project" value="TreeGrafter"/>
</dbReference>
<dbReference type="PANTHER" id="PTHR43130">
    <property type="entry name" value="ARAC-FAMILY TRANSCRIPTIONAL REGULATOR"/>
    <property type="match status" value="1"/>
</dbReference>
<feature type="domain" description="DJ-1/PfpI" evidence="1">
    <location>
        <begin position="3"/>
        <end position="179"/>
    </location>
</feature>
<proteinExistence type="predicted"/>
<evidence type="ECO:0000313" key="2">
    <source>
        <dbReference type="EMBL" id="AMP03777.1"/>
    </source>
</evidence>
<evidence type="ECO:0000313" key="3">
    <source>
        <dbReference type="Proteomes" id="UP000074561"/>
    </source>
</evidence>
<dbReference type="InterPro" id="IPR029062">
    <property type="entry name" value="Class_I_gatase-like"/>
</dbReference>
<accession>A0A127Q190</accession>
<dbReference type="SUPFAM" id="SSF52317">
    <property type="entry name" value="Class I glutamine amidotransferase-like"/>
    <property type="match status" value="1"/>
</dbReference>